<accession>A0A7M1RW34</accession>
<organism evidence="1 2">
    <name type="scientific">uncultured phage cr55_1</name>
    <dbReference type="NCBI Taxonomy" id="2772060"/>
    <lineage>
        <taxon>Viruses</taxon>
        <taxon>Duplodnaviria</taxon>
        <taxon>Heunggongvirae</taxon>
        <taxon>Uroviricota</taxon>
        <taxon>Caudoviricetes</taxon>
        <taxon>Crassvirales</taxon>
        <taxon>Suoliviridae</taxon>
        <taxon>Boorivirinae</taxon>
        <taxon>Culoivirus</taxon>
        <taxon>Culoivirus intestinalis</taxon>
    </lineage>
</organism>
<dbReference type="Proteomes" id="UP000594086">
    <property type="component" value="Segment"/>
</dbReference>
<name>A0A7M1RW34_9CAUD</name>
<dbReference type="RefSeq" id="YP_010110240.1">
    <property type="nucleotide sequence ID" value="NC_055869.1"/>
</dbReference>
<protein>
    <submittedName>
        <fullName evidence="1">Protein RecA</fullName>
    </submittedName>
</protein>
<evidence type="ECO:0000313" key="1">
    <source>
        <dbReference type="EMBL" id="QOR58082.1"/>
    </source>
</evidence>
<reference evidence="1 2" key="1">
    <citation type="submission" date="2020-07" db="EMBL/GenBank/DDBJ databases">
        <title>Taxonomic proposal: Crassvirales, a new order of highly abundant and diverse bacterial viruses.</title>
        <authorList>
            <person name="Shkoporov A.N."/>
            <person name="Stockdale S.R."/>
            <person name="Guerin E."/>
            <person name="Ross R.P."/>
            <person name="Hill C."/>
        </authorList>
    </citation>
    <scope>NUCLEOTIDE SEQUENCE [LARGE SCALE GENOMIC DNA]</scope>
</reference>
<dbReference type="Gene3D" id="3.30.250.10">
    <property type="entry name" value="RecA protein, C-terminal domain"/>
    <property type="match status" value="1"/>
</dbReference>
<dbReference type="GeneID" id="65128537"/>
<evidence type="ECO:0000313" key="2">
    <source>
        <dbReference type="Proteomes" id="UP000594086"/>
    </source>
</evidence>
<dbReference type="EMBL" id="MT774376">
    <property type="protein sequence ID" value="QOR58082.1"/>
    <property type="molecule type" value="Genomic_DNA"/>
</dbReference>
<sequence>MEVVLKFARVNPWAGIAKYKNCYDYIGTYWTRAGNIHTGLSEEDARRLEKAMGYEEGHLAPTSSFWKTYSVRLGAKDVFLHTEKPEDELAYLFLKNHKRVATGLSNIRPQHDYVLVNTDAEAEAANKLNKIKREAFAEFNKMSLEEMRKCLRIYGHKSDNISNELVESKLFELIEKDPRKFFLLWIDNKNKDTQYILETAISKNVIRKSKNVYYYGTDVIGRSQDDAISFLNEKANQDIKMAIMQEIESK</sequence>
<dbReference type="KEGG" id="vg:65128537"/>
<keyword evidence="2" id="KW-1185">Reference proteome</keyword>
<proteinExistence type="predicted"/>